<sequence>FIEIAVKLSAVVCCRCSPTQKADIVRLIRRYTKKRVLAVGDGGNDVSMIQAADVGVGLVGKEGKQASLAADFSVMQFYYLGRLLLWHGRNSYKRSSKLAQFVIHRGLIISIMQAVFSALFYFAPIALFQGMLLVGYTTVYTMAPVFSLVLDRDVTEDIAMLYPELYADLTKGRSLSYKTFFTWLLISIYQGGALMMIAVWLFDTEFVHVVSIAFTGLVLNELLMVALEIRTWHRLMIWSILGSLLIYIASIWVLPAYFDASFILSGAFVWKTLVITAVSSVPLYIIKLIGRIYAPPSYAKLT</sequence>
<evidence type="ECO:0000313" key="2">
    <source>
        <dbReference type="Proteomes" id="UP001150603"/>
    </source>
</evidence>
<dbReference type="Proteomes" id="UP001150603">
    <property type="component" value="Unassembled WGS sequence"/>
</dbReference>
<gene>
    <name evidence="1" type="primary">NEO1_2</name>
    <name evidence="1" type="ORF">FBU59_006916</name>
</gene>
<accession>A0ACC1IYF6</accession>
<protein>
    <submittedName>
        <fullName evidence="1">Aminophospholipid-translocase</fullName>
    </submittedName>
</protein>
<reference evidence="1" key="1">
    <citation type="submission" date="2022-07" db="EMBL/GenBank/DDBJ databases">
        <title>Phylogenomic reconstructions and comparative analyses of Kickxellomycotina fungi.</title>
        <authorList>
            <person name="Reynolds N.K."/>
            <person name="Stajich J.E."/>
            <person name="Barry K."/>
            <person name="Grigoriev I.V."/>
            <person name="Crous P."/>
            <person name="Smith M.E."/>
        </authorList>
    </citation>
    <scope>NUCLEOTIDE SEQUENCE</scope>
    <source>
        <strain evidence="1">NRRL 5244</strain>
    </source>
</reference>
<feature type="non-terminal residue" evidence="1">
    <location>
        <position position="1"/>
    </location>
</feature>
<dbReference type="EMBL" id="JANBPW010006318">
    <property type="protein sequence ID" value="KAJ1930839.1"/>
    <property type="molecule type" value="Genomic_DNA"/>
</dbReference>
<name>A0ACC1IYF6_9FUNG</name>
<comment type="caution">
    <text evidence="1">The sequence shown here is derived from an EMBL/GenBank/DDBJ whole genome shotgun (WGS) entry which is preliminary data.</text>
</comment>
<proteinExistence type="predicted"/>
<keyword evidence="2" id="KW-1185">Reference proteome</keyword>
<organism evidence="1 2">
    <name type="scientific">Linderina macrospora</name>
    <dbReference type="NCBI Taxonomy" id="4868"/>
    <lineage>
        <taxon>Eukaryota</taxon>
        <taxon>Fungi</taxon>
        <taxon>Fungi incertae sedis</taxon>
        <taxon>Zoopagomycota</taxon>
        <taxon>Kickxellomycotina</taxon>
        <taxon>Kickxellomycetes</taxon>
        <taxon>Kickxellales</taxon>
        <taxon>Kickxellaceae</taxon>
        <taxon>Linderina</taxon>
    </lineage>
</organism>
<evidence type="ECO:0000313" key="1">
    <source>
        <dbReference type="EMBL" id="KAJ1930839.1"/>
    </source>
</evidence>